<dbReference type="PROSITE" id="PS50885">
    <property type="entry name" value="HAMP"/>
    <property type="match status" value="1"/>
</dbReference>
<dbReference type="CDD" id="cd06225">
    <property type="entry name" value="HAMP"/>
    <property type="match status" value="1"/>
</dbReference>
<gene>
    <name evidence="14" type="ORF">D0435_03485</name>
</gene>
<evidence type="ECO:0000256" key="10">
    <source>
        <dbReference type="ARBA" id="ARBA00023136"/>
    </source>
</evidence>
<evidence type="ECO:0000313" key="14">
    <source>
        <dbReference type="EMBL" id="NBH60737.1"/>
    </source>
</evidence>
<dbReference type="FunFam" id="1.10.287.130:FF:000001">
    <property type="entry name" value="Two-component sensor histidine kinase"/>
    <property type="match status" value="1"/>
</dbReference>
<dbReference type="InterPro" id="IPR050428">
    <property type="entry name" value="TCS_sensor_his_kinase"/>
</dbReference>
<dbReference type="SUPFAM" id="SSF47384">
    <property type="entry name" value="Homodimeric domain of signal transducing histidine kinase"/>
    <property type="match status" value="1"/>
</dbReference>
<evidence type="ECO:0000256" key="5">
    <source>
        <dbReference type="ARBA" id="ARBA00022679"/>
    </source>
</evidence>
<dbReference type="InterPro" id="IPR003660">
    <property type="entry name" value="HAMP_dom"/>
</dbReference>
<evidence type="ECO:0000313" key="15">
    <source>
        <dbReference type="Proteomes" id="UP000446866"/>
    </source>
</evidence>
<feature type="domain" description="HAMP" evidence="13">
    <location>
        <begin position="177"/>
        <end position="231"/>
    </location>
</feature>
<dbReference type="PRINTS" id="PR00344">
    <property type="entry name" value="BCTRLSENSOR"/>
</dbReference>
<evidence type="ECO:0000256" key="11">
    <source>
        <dbReference type="SAM" id="Phobius"/>
    </source>
</evidence>
<proteinExistence type="predicted"/>
<evidence type="ECO:0000256" key="3">
    <source>
        <dbReference type="ARBA" id="ARBA00012438"/>
    </source>
</evidence>
<name>A0A845QJ85_9FIRM</name>
<dbReference type="GO" id="GO:0005886">
    <property type="term" value="C:plasma membrane"/>
    <property type="evidence" value="ECO:0007669"/>
    <property type="project" value="TreeGrafter"/>
</dbReference>
<feature type="domain" description="Histidine kinase" evidence="12">
    <location>
        <begin position="239"/>
        <end position="456"/>
    </location>
</feature>
<dbReference type="FunFam" id="3.30.565.10:FF:000006">
    <property type="entry name" value="Sensor histidine kinase WalK"/>
    <property type="match status" value="1"/>
</dbReference>
<keyword evidence="15" id="KW-1185">Reference proteome</keyword>
<comment type="caution">
    <text evidence="14">The sequence shown here is derived from an EMBL/GenBank/DDBJ whole genome shotgun (WGS) entry which is preliminary data.</text>
</comment>
<dbReference type="SMART" id="SM00304">
    <property type="entry name" value="HAMP"/>
    <property type="match status" value="1"/>
</dbReference>
<evidence type="ECO:0000256" key="4">
    <source>
        <dbReference type="ARBA" id="ARBA00022553"/>
    </source>
</evidence>
<keyword evidence="9" id="KW-0902">Two-component regulatory system</keyword>
<keyword evidence="10 11" id="KW-0472">Membrane</keyword>
<dbReference type="AlphaFoldDB" id="A0A845QJ85"/>
<dbReference type="InterPro" id="IPR003661">
    <property type="entry name" value="HisK_dim/P_dom"/>
</dbReference>
<dbReference type="RefSeq" id="WP_160201035.1">
    <property type="nucleotide sequence ID" value="NZ_QXWK01000004.1"/>
</dbReference>
<dbReference type="InterPro" id="IPR036097">
    <property type="entry name" value="HisK_dim/P_sf"/>
</dbReference>
<dbReference type="GO" id="GO:0000155">
    <property type="term" value="F:phosphorelay sensor kinase activity"/>
    <property type="evidence" value="ECO:0007669"/>
    <property type="project" value="InterPro"/>
</dbReference>
<evidence type="ECO:0000256" key="1">
    <source>
        <dbReference type="ARBA" id="ARBA00000085"/>
    </source>
</evidence>
<dbReference type="Pfam" id="PF00672">
    <property type="entry name" value="HAMP"/>
    <property type="match status" value="1"/>
</dbReference>
<comment type="catalytic activity">
    <reaction evidence="1">
        <text>ATP + protein L-histidine = ADP + protein N-phospho-L-histidine.</text>
        <dbReference type="EC" id="2.7.13.3"/>
    </reaction>
</comment>
<dbReference type="SMART" id="SM00387">
    <property type="entry name" value="HATPase_c"/>
    <property type="match status" value="1"/>
</dbReference>
<organism evidence="14 15">
    <name type="scientific">Anaerotruncus colihominis</name>
    <dbReference type="NCBI Taxonomy" id="169435"/>
    <lineage>
        <taxon>Bacteria</taxon>
        <taxon>Bacillati</taxon>
        <taxon>Bacillota</taxon>
        <taxon>Clostridia</taxon>
        <taxon>Eubacteriales</taxon>
        <taxon>Oscillospiraceae</taxon>
        <taxon>Anaerotruncus</taxon>
    </lineage>
</organism>
<dbReference type="Pfam" id="PF02518">
    <property type="entry name" value="HATPase_c"/>
    <property type="match status" value="1"/>
</dbReference>
<dbReference type="Proteomes" id="UP000446866">
    <property type="component" value="Unassembled WGS sequence"/>
</dbReference>
<evidence type="ECO:0000259" key="13">
    <source>
        <dbReference type="PROSITE" id="PS50885"/>
    </source>
</evidence>
<protein>
    <recommendedName>
        <fullName evidence="3">histidine kinase</fullName>
        <ecNumber evidence="3">2.7.13.3</ecNumber>
    </recommendedName>
</protein>
<dbReference type="InterPro" id="IPR003594">
    <property type="entry name" value="HATPase_dom"/>
</dbReference>
<feature type="transmembrane region" description="Helical" evidence="11">
    <location>
        <begin position="153"/>
        <end position="172"/>
    </location>
</feature>
<comment type="subcellular location">
    <subcellularLocation>
        <location evidence="2">Membrane</location>
    </subcellularLocation>
</comment>
<dbReference type="SUPFAM" id="SSF55874">
    <property type="entry name" value="ATPase domain of HSP90 chaperone/DNA topoisomerase II/histidine kinase"/>
    <property type="match status" value="1"/>
</dbReference>
<keyword evidence="6 11" id="KW-0812">Transmembrane</keyword>
<keyword evidence="8 11" id="KW-1133">Transmembrane helix</keyword>
<dbReference type="EC" id="2.7.13.3" evidence="3"/>
<keyword evidence="7 14" id="KW-0418">Kinase</keyword>
<accession>A0A845QJ85</accession>
<dbReference type="PROSITE" id="PS50109">
    <property type="entry name" value="HIS_KIN"/>
    <property type="match status" value="1"/>
</dbReference>
<evidence type="ECO:0000256" key="6">
    <source>
        <dbReference type="ARBA" id="ARBA00022692"/>
    </source>
</evidence>
<evidence type="ECO:0000256" key="9">
    <source>
        <dbReference type="ARBA" id="ARBA00023012"/>
    </source>
</evidence>
<evidence type="ECO:0000256" key="7">
    <source>
        <dbReference type="ARBA" id="ARBA00022777"/>
    </source>
</evidence>
<keyword evidence="5" id="KW-0808">Transferase</keyword>
<evidence type="ECO:0000256" key="8">
    <source>
        <dbReference type="ARBA" id="ARBA00022989"/>
    </source>
</evidence>
<evidence type="ECO:0000259" key="12">
    <source>
        <dbReference type="PROSITE" id="PS50109"/>
    </source>
</evidence>
<dbReference type="EMBL" id="QXWK01000004">
    <property type="protein sequence ID" value="NBH60737.1"/>
    <property type="molecule type" value="Genomic_DNA"/>
</dbReference>
<dbReference type="PANTHER" id="PTHR45436:SF5">
    <property type="entry name" value="SENSOR HISTIDINE KINASE TRCS"/>
    <property type="match status" value="1"/>
</dbReference>
<dbReference type="CDD" id="cd00075">
    <property type="entry name" value="HATPase"/>
    <property type="match status" value="1"/>
</dbReference>
<reference evidence="14 15" key="1">
    <citation type="submission" date="2018-08" db="EMBL/GenBank/DDBJ databases">
        <title>Murine metabolic-syndrome-specific gut microbial biobank.</title>
        <authorList>
            <person name="Liu C."/>
        </authorList>
    </citation>
    <scope>NUCLEOTIDE SEQUENCE [LARGE SCALE GENOMIC DNA]</scope>
    <source>
        <strain evidence="14 15">28</strain>
    </source>
</reference>
<dbReference type="CDD" id="cd00082">
    <property type="entry name" value="HisKA"/>
    <property type="match status" value="1"/>
</dbReference>
<dbReference type="Gene3D" id="3.30.565.10">
    <property type="entry name" value="Histidine kinase-like ATPase, C-terminal domain"/>
    <property type="match status" value="1"/>
</dbReference>
<dbReference type="Pfam" id="PF00512">
    <property type="entry name" value="HisKA"/>
    <property type="match status" value="1"/>
</dbReference>
<dbReference type="Gene3D" id="6.10.340.10">
    <property type="match status" value="1"/>
</dbReference>
<dbReference type="Gene3D" id="1.10.287.130">
    <property type="match status" value="1"/>
</dbReference>
<dbReference type="PANTHER" id="PTHR45436">
    <property type="entry name" value="SENSOR HISTIDINE KINASE YKOH"/>
    <property type="match status" value="1"/>
</dbReference>
<dbReference type="InterPro" id="IPR004358">
    <property type="entry name" value="Sig_transdc_His_kin-like_C"/>
</dbReference>
<evidence type="ECO:0000256" key="2">
    <source>
        <dbReference type="ARBA" id="ARBA00004370"/>
    </source>
</evidence>
<sequence>MIRMKNSSIKKRVTLYYSLVLILITLLLTGVFLLTASRQVTLVSKDTLMGAVQNSFDDIECKDNIIQVDNDFDAYTKGVTLLIYSEGGTLIKGSTPRDFPSYMPLQNGDYQEFDSGEDIWLIYDLYNTFENGQGIWVRGIYAMDGTLQTLRTIIYVTLVALPLLLLAAILAGRRITNRAFVPVAKITAAANTIGTGQDLSKRLPQGEVKDELYDLSQTLNDMMERLENAFLAEKEFSSDVSHELKTPISVILTECEYTLQQNRSAAEYQESLETIQKQCKRTMSLIQQLLQISRTINRADAIEQETFDLSILCESIVSELSLMAEEKETTLQCDIAPEISIYADETLLMRMIMNLITNSIKYRREQVDSYVKLTLRRSDNIVITVEDNGIGIKKEDLPNIFNRFYKVDKARTADDGSFGLGLSMVKWIAETHGGSVSAESKFGYGSKFTVVLPLGSSVAERVL</sequence>
<keyword evidence="4" id="KW-0597">Phosphoprotein</keyword>
<dbReference type="SMART" id="SM00388">
    <property type="entry name" value="HisKA"/>
    <property type="match status" value="1"/>
</dbReference>
<dbReference type="InterPro" id="IPR036890">
    <property type="entry name" value="HATPase_C_sf"/>
</dbReference>
<dbReference type="InterPro" id="IPR005467">
    <property type="entry name" value="His_kinase_dom"/>
</dbReference>